<sequence>MEQGGFRPEAGIRQVLVFAAHPDDVDFGAAGTIARWTSAGVKVVYCIMTDGDAGGFDESHRPDIAAMRAREQASAAAIVGVEDIRYLGQRDGYLEASHEVVKQVVGLIREIRPDVVMAMHPERAWDRIQKSHPDHLACGEAVTRAVYPAVENPYAYPELAEAGLAAYKVPYLWFYGGPRERDNHFVDVTDYVDAKLAAIRIHSSQHPDLDRMDATVRSNLQDNAARGGLREGRSAEVFHVVGINTPATFAGF</sequence>
<name>A0ABS9L7U9_9MICC</name>
<reference evidence="2" key="1">
    <citation type="submission" date="2022-01" db="EMBL/GenBank/DDBJ databases">
        <authorList>
            <person name="Jo J.-H."/>
            <person name="Im W.-T."/>
        </authorList>
    </citation>
    <scope>NUCLEOTIDE SEQUENCE</scope>
    <source>
        <strain evidence="2">I2-34</strain>
    </source>
</reference>
<dbReference type="InterPro" id="IPR024078">
    <property type="entry name" value="LmbE-like_dom_sf"/>
</dbReference>
<dbReference type="Proteomes" id="UP001165368">
    <property type="component" value="Unassembled WGS sequence"/>
</dbReference>
<organism evidence="2 3">
    <name type="scientific">Arthrobacter hankyongi</name>
    <dbReference type="NCBI Taxonomy" id="2904801"/>
    <lineage>
        <taxon>Bacteria</taxon>
        <taxon>Bacillati</taxon>
        <taxon>Actinomycetota</taxon>
        <taxon>Actinomycetes</taxon>
        <taxon>Micrococcales</taxon>
        <taxon>Micrococcaceae</taxon>
        <taxon>Arthrobacter</taxon>
    </lineage>
</organism>
<dbReference type="PANTHER" id="PTHR12993:SF28">
    <property type="entry name" value="LMBE FAMILY PROTEIN"/>
    <property type="match status" value="1"/>
</dbReference>
<protein>
    <submittedName>
        <fullName evidence="2">PIG-L family deacetylase</fullName>
    </submittedName>
</protein>
<comment type="caution">
    <text evidence="2">The sequence shown here is derived from an EMBL/GenBank/DDBJ whole genome shotgun (WGS) entry which is preliminary data.</text>
</comment>
<gene>
    <name evidence="2" type="ORF">LVY72_12665</name>
</gene>
<evidence type="ECO:0000313" key="2">
    <source>
        <dbReference type="EMBL" id="MCG2622755.1"/>
    </source>
</evidence>
<dbReference type="EMBL" id="JAKLTQ010000008">
    <property type="protein sequence ID" value="MCG2622755.1"/>
    <property type="molecule type" value="Genomic_DNA"/>
</dbReference>
<dbReference type="PANTHER" id="PTHR12993">
    <property type="entry name" value="N-ACETYLGLUCOSAMINYL-PHOSPHATIDYLINOSITOL DE-N-ACETYLASE-RELATED"/>
    <property type="match status" value="1"/>
</dbReference>
<dbReference type="InterPro" id="IPR003737">
    <property type="entry name" value="GlcNAc_PI_deacetylase-related"/>
</dbReference>
<proteinExistence type="predicted"/>
<dbReference type="Gene3D" id="3.40.50.10320">
    <property type="entry name" value="LmbE-like"/>
    <property type="match status" value="1"/>
</dbReference>
<accession>A0ABS9L7U9</accession>
<keyword evidence="1" id="KW-0862">Zinc</keyword>
<dbReference type="Pfam" id="PF02585">
    <property type="entry name" value="PIG-L"/>
    <property type="match status" value="1"/>
</dbReference>
<evidence type="ECO:0000313" key="3">
    <source>
        <dbReference type="Proteomes" id="UP001165368"/>
    </source>
</evidence>
<dbReference type="RefSeq" id="WP_237821363.1">
    <property type="nucleotide sequence ID" value="NZ_JAKLTQ010000008.1"/>
</dbReference>
<evidence type="ECO:0000256" key="1">
    <source>
        <dbReference type="ARBA" id="ARBA00022833"/>
    </source>
</evidence>
<keyword evidence="3" id="KW-1185">Reference proteome</keyword>
<dbReference type="SUPFAM" id="SSF102588">
    <property type="entry name" value="LmbE-like"/>
    <property type="match status" value="1"/>
</dbReference>